<sequence>MAKEGAAFSGHYGYMFDDTRRLLQDFKQRKIIFGRRETNKVAHRLARFNLTIDHLVSWFEEPPDRIVLVVNLVWDALFPFDRVENPGKVNSTLACIPLYSLNCAKNRPDTPASACGCRCSIAIQYS</sequence>
<accession>A0A498KJ20</accession>
<evidence type="ECO:0000313" key="2">
    <source>
        <dbReference type="Proteomes" id="UP000290289"/>
    </source>
</evidence>
<organism evidence="1 2">
    <name type="scientific">Malus domestica</name>
    <name type="common">Apple</name>
    <name type="synonym">Pyrus malus</name>
    <dbReference type="NCBI Taxonomy" id="3750"/>
    <lineage>
        <taxon>Eukaryota</taxon>
        <taxon>Viridiplantae</taxon>
        <taxon>Streptophyta</taxon>
        <taxon>Embryophyta</taxon>
        <taxon>Tracheophyta</taxon>
        <taxon>Spermatophyta</taxon>
        <taxon>Magnoliopsida</taxon>
        <taxon>eudicotyledons</taxon>
        <taxon>Gunneridae</taxon>
        <taxon>Pentapetalae</taxon>
        <taxon>rosids</taxon>
        <taxon>fabids</taxon>
        <taxon>Rosales</taxon>
        <taxon>Rosaceae</taxon>
        <taxon>Amygdaloideae</taxon>
        <taxon>Maleae</taxon>
        <taxon>Malus</taxon>
    </lineage>
</organism>
<comment type="caution">
    <text evidence="1">The sequence shown here is derived from an EMBL/GenBank/DDBJ whole genome shotgun (WGS) entry which is preliminary data.</text>
</comment>
<keyword evidence="2" id="KW-1185">Reference proteome</keyword>
<gene>
    <name evidence="1" type="ORF">DVH24_017614</name>
</gene>
<proteinExistence type="predicted"/>
<reference evidence="1 2" key="1">
    <citation type="submission" date="2018-10" db="EMBL/GenBank/DDBJ databases">
        <title>A high-quality apple genome assembly.</title>
        <authorList>
            <person name="Hu J."/>
        </authorList>
    </citation>
    <scope>NUCLEOTIDE SEQUENCE [LARGE SCALE GENOMIC DNA]</scope>
    <source>
        <strain evidence="2">cv. HFTH1</strain>
        <tissue evidence="1">Young leaf</tissue>
    </source>
</reference>
<evidence type="ECO:0000313" key="1">
    <source>
        <dbReference type="EMBL" id="RXI05572.1"/>
    </source>
</evidence>
<dbReference type="EMBL" id="RDQH01000328">
    <property type="protein sequence ID" value="RXI05572.1"/>
    <property type="molecule type" value="Genomic_DNA"/>
</dbReference>
<protein>
    <recommendedName>
        <fullName evidence="3">RNase H type-1 domain-containing protein</fullName>
    </recommendedName>
</protein>
<dbReference type="AlphaFoldDB" id="A0A498KJ20"/>
<evidence type="ECO:0008006" key="3">
    <source>
        <dbReference type="Google" id="ProtNLM"/>
    </source>
</evidence>
<name>A0A498KJ20_MALDO</name>
<dbReference type="Proteomes" id="UP000290289">
    <property type="component" value="Chromosome 2"/>
</dbReference>